<feature type="transmembrane region" description="Helical" evidence="10">
    <location>
        <begin position="1486"/>
        <end position="1510"/>
    </location>
</feature>
<feature type="transmembrane region" description="Helical" evidence="10">
    <location>
        <begin position="1152"/>
        <end position="1174"/>
    </location>
</feature>
<dbReference type="InterPro" id="IPR004117">
    <property type="entry name" value="7tm6_olfct_rcpt"/>
</dbReference>
<keyword evidence="9" id="KW-0807">Transducer</keyword>
<feature type="transmembrane region" description="Helical" evidence="10">
    <location>
        <begin position="349"/>
        <end position="371"/>
    </location>
</feature>
<evidence type="ECO:0000313" key="12">
    <source>
        <dbReference type="Proteomes" id="UP001168821"/>
    </source>
</evidence>
<feature type="transmembrane region" description="Helical" evidence="10">
    <location>
        <begin position="1615"/>
        <end position="1642"/>
    </location>
</feature>
<dbReference type="EMBL" id="JALNTZ010000002">
    <property type="protein sequence ID" value="KAJ3660234.1"/>
    <property type="molecule type" value="Genomic_DNA"/>
</dbReference>
<feature type="transmembrane region" description="Helical" evidence="10">
    <location>
        <begin position="1020"/>
        <end position="1039"/>
    </location>
</feature>
<feature type="transmembrane region" description="Helical" evidence="10">
    <location>
        <begin position="1751"/>
        <end position="1769"/>
    </location>
</feature>
<feature type="transmembrane region" description="Helical" evidence="10">
    <location>
        <begin position="1549"/>
        <end position="1571"/>
    </location>
</feature>
<feature type="transmembrane region" description="Helical" evidence="10">
    <location>
        <begin position="1194"/>
        <end position="1218"/>
    </location>
</feature>
<feature type="transmembrane region" description="Helical" evidence="10">
    <location>
        <begin position="34"/>
        <end position="53"/>
    </location>
</feature>
<evidence type="ECO:0000256" key="5">
    <source>
        <dbReference type="ARBA" id="ARBA00022725"/>
    </source>
</evidence>
<evidence type="ECO:0000256" key="9">
    <source>
        <dbReference type="ARBA" id="ARBA00023224"/>
    </source>
</evidence>
<evidence type="ECO:0000313" key="11">
    <source>
        <dbReference type="EMBL" id="KAJ3660234.1"/>
    </source>
</evidence>
<feature type="transmembrane region" description="Helical" evidence="10">
    <location>
        <begin position="871"/>
        <end position="893"/>
    </location>
</feature>
<proteinExistence type="predicted"/>
<dbReference type="GO" id="GO:0004984">
    <property type="term" value="F:olfactory receptor activity"/>
    <property type="evidence" value="ECO:0007669"/>
    <property type="project" value="InterPro"/>
</dbReference>
<comment type="subcellular location">
    <subcellularLocation>
        <location evidence="1">Cell membrane</location>
        <topology evidence="1">Multi-pass membrane protein</topology>
    </subcellularLocation>
</comment>
<feature type="transmembrane region" description="Helical" evidence="10">
    <location>
        <begin position="449"/>
        <end position="476"/>
    </location>
</feature>
<feature type="transmembrane region" description="Helical" evidence="10">
    <location>
        <begin position="286"/>
        <end position="310"/>
    </location>
</feature>
<feature type="transmembrane region" description="Helical" evidence="10">
    <location>
        <begin position="741"/>
        <end position="761"/>
    </location>
</feature>
<feature type="transmembrane region" description="Helical" evidence="10">
    <location>
        <begin position="1348"/>
        <end position="1369"/>
    </location>
</feature>
<keyword evidence="6 10" id="KW-1133">Transmembrane helix</keyword>
<organism evidence="11 12">
    <name type="scientific">Zophobas morio</name>
    <dbReference type="NCBI Taxonomy" id="2755281"/>
    <lineage>
        <taxon>Eukaryota</taxon>
        <taxon>Metazoa</taxon>
        <taxon>Ecdysozoa</taxon>
        <taxon>Arthropoda</taxon>
        <taxon>Hexapoda</taxon>
        <taxon>Insecta</taxon>
        <taxon>Pterygota</taxon>
        <taxon>Neoptera</taxon>
        <taxon>Endopterygota</taxon>
        <taxon>Coleoptera</taxon>
        <taxon>Polyphaga</taxon>
        <taxon>Cucujiformia</taxon>
        <taxon>Tenebrionidae</taxon>
        <taxon>Zophobas</taxon>
    </lineage>
</organism>
<keyword evidence="4 10" id="KW-0812">Transmembrane</keyword>
<feature type="transmembrane region" description="Helical" evidence="10">
    <location>
        <begin position="166"/>
        <end position="196"/>
    </location>
</feature>
<feature type="transmembrane region" description="Helical" evidence="10">
    <location>
        <begin position="1455"/>
        <end position="1477"/>
    </location>
</feature>
<feature type="transmembrane region" description="Helical" evidence="10">
    <location>
        <begin position="255"/>
        <end position="277"/>
    </location>
</feature>
<evidence type="ECO:0000256" key="1">
    <source>
        <dbReference type="ARBA" id="ARBA00004651"/>
    </source>
</evidence>
<evidence type="ECO:0000256" key="7">
    <source>
        <dbReference type="ARBA" id="ARBA00023136"/>
    </source>
</evidence>
<evidence type="ECO:0000256" key="10">
    <source>
        <dbReference type="SAM" id="Phobius"/>
    </source>
</evidence>
<keyword evidence="8" id="KW-0675">Receptor</keyword>
<dbReference type="PANTHER" id="PTHR21137:SF35">
    <property type="entry name" value="ODORANT RECEPTOR 19A-RELATED"/>
    <property type="match status" value="1"/>
</dbReference>
<name>A0AA38ML94_9CUCU</name>
<evidence type="ECO:0000256" key="6">
    <source>
        <dbReference type="ARBA" id="ARBA00022989"/>
    </source>
</evidence>
<protein>
    <recommendedName>
        <fullName evidence="13">Odorant receptor</fullName>
    </recommendedName>
</protein>
<feature type="transmembrane region" description="Helical" evidence="10">
    <location>
        <begin position="608"/>
        <end position="635"/>
    </location>
</feature>
<feature type="transmembrane region" description="Helical" evidence="10">
    <location>
        <begin position="383"/>
        <end position="404"/>
    </location>
</feature>
<feature type="transmembrane region" description="Helical" evidence="10">
    <location>
        <begin position="1376"/>
        <end position="1399"/>
    </location>
</feature>
<feature type="transmembrane region" description="Helical" evidence="10">
    <location>
        <begin position="1775"/>
        <end position="1802"/>
    </location>
</feature>
<dbReference type="GO" id="GO:0005886">
    <property type="term" value="C:plasma membrane"/>
    <property type="evidence" value="ECO:0007669"/>
    <property type="project" value="UniProtKB-SubCell"/>
</dbReference>
<evidence type="ECO:0000256" key="4">
    <source>
        <dbReference type="ARBA" id="ARBA00022692"/>
    </source>
</evidence>
<feature type="transmembrane region" description="Helical" evidence="10">
    <location>
        <begin position="672"/>
        <end position="697"/>
    </location>
</feature>
<keyword evidence="7 10" id="KW-0472">Membrane</keyword>
<dbReference type="PANTHER" id="PTHR21137">
    <property type="entry name" value="ODORANT RECEPTOR"/>
    <property type="match status" value="1"/>
</dbReference>
<feature type="transmembrane region" description="Helical" evidence="10">
    <location>
        <begin position="496"/>
        <end position="523"/>
    </location>
</feature>
<keyword evidence="12" id="KW-1185">Reference proteome</keyword>
<comment type="caution">
    <text evidence="11">The sequence shown here is derived from an EMBL/GenBank/DDBJ whole genome shotgun (WGS) entry which is preliminary data.</text>
</comment>
<dbReference type="Pfam" id="PF02949">
    <property type="entry name" value="7tm_6"/>
    <property type="match status" value="6"/>
</dbReference>
<feature type="transmembrane region" description="Helical" evidence="10">
    <location>
        <begin position="1662"/>
        <end position="1690"/>
    </location>
</feature>
<dbReference type="Proteomes" id="UP001168821">
    <property type="component" value="Unassembled WGS sequence"/>
</dbReference>
<feature type="transmembrane region" description="Helical" evidence="10">
    <location>
        <begin position="900"/>
        <end position="924"/>
    </location>
</feature>
<feature type="transmembrane region" description="Helical" evidence="10">
    <location>
        <begin position="782"/>
        <end position="808"/>
    </location>
</feature>
<feature type="transmembrane region" description="Helical" evidence="10">
    <location>
        <begin position="584"/>
        <end position="602"/>
    </location>
</feature>
<accession>A0AA38ML94</accession>
<gene>
    <name evidence="11" type="ORF">Zmor_004692</name>
</gene>
<feature type="transmembrane region" description="Helical" evidence="10">
    <location>
        <begin position="1324"/>
        <end position="1342"/>
    </location>
</feature>
<evidence type="ECO:0008006" key="13">
    <source>
        <dbReference type="Google" id="ProtNLM"/>
    </source>
</evidence>
<feature type="transmembrane region" description="Helical" evidence="10">
    <location>
        <begin position="965"/>
        <end position="987"/>
    </location>
</feature>
<evidence type="ECO:0000256" key="3">
    <source>
        <dbReference type="ARBA" id="ARBA00022606"/>
    </source>
</evidence>
<sequence>MTKLEKILKDDTLFMLLILPDALSRHKVLKKISYFYFGVIIFTFVWDFLTIMFTNQWNLFFTQYTAFASGLFIGVTSYVTMYHPSYVYLFYDIYESTFPSLWSLRSLGESEYLRFQKLAKITTILAWLVAIVAVLAATLALPCFLDGYYLMFPVKIAFDYLSGWMLYLYLIIFYSLLYHAGLTLVANLFCLTYLVLHLYNQVYLLNKKLTEQPDNEDVVQAVRDHEYQDRVTREVISCIKLHQTLLEYTGKINELIYYPTFYYTVSGVIAALSLLLVPKDESKNTFLVMVILGFLAVCVTVGFCCVGQFLENESEKLFVSAYSSKWYLWNVKNRKLLQLFLINTQESMVLSSSGLITINFQLLISLYRAIYSTLTFLLNMSEVIIGDQYVALASGAFIALASYITKYHPTYSRLFYDIYDMFTLLWPLRSLGEAEYLRFQKLARITTTMAWVVISVAVLATTGALPCFIDGYYLMLPVRIAFDYLSGWTLHLYLTIFYFTLYHGSITIVANLYCLTYVVMHLYNQVCLLNKKLTELPENEDVVQAVRDPEYQHLVTKELISCIKLHQILVEYTRKINELIYYPTFYYTISGVVTALSILLVPKDGSKTLFLVMFLAGFFAVSVTVGFCCVGQFLANESEKLFVSGYNCKWYLWNVKNRKLLQIFLINTQESMILTSSGLITINFQLLISTFASYVIMYHPTYYKLYFDMYNNIFPSLWPLRSLGEAEYLRFKKLAKITTKMAWVGVGVIVLAATLVLPCFVDGYHFMFPVKIAFDYFNGWMVYLYVTLFYVVLYHAGITIVVTLYYVAYVVMHLYNQVCLLNKKLAELPEKEYAFQAVRDHEYQNLVTSELISCIKLHQILLEFSRKINELIFFPTFYYTVSGVLVALNLLLFPKDEWKSIFLVVLALGILVVFVAISCCYVGQLLENESEKLFVSGYNCKWYMWNVKNRKLLQMFLMNTREGMVLTSSGLVTVNFKLLISGIGSYVTMYHPTYLKIFVDIYDNIFLNSWPLRSLEETEYLSVTVLAATLSLPCFVDGYHFMFPVKIAFDYLDGWTLHLYLTLFYVMLYHGGITIVANLYCSTYVEIHLYNQVCLLNKKLTELPEKEDAFLAVRDHEYQDLVSRELISCIKLHQILVKFTKKINEWIYFPRFYYALSGVGVVLSLLLVPVRILVLWTRQYIVNVFLKDESKITFLVAVILGILVAFASIIFCCVGQLLENESEKLFVSGYNCKWYLWNVKNRKLLQMFLINTREGTVLTSSGLITINFQLLIRGVTSYVTMYHPSYVYLFYDIYESTFPSLWSLRSLGESEYLRFQKLAKITTILAWLVAIVAVLAATLALPCFLDGYYLMFPVKIAFDYLSGWMLYLYLIIFYSLLYHAGLTLVANLFCLTYLVLHLYNQVYLLNKKLTEQPDNEDVVQAVRDHEYQDRVTREVISCIKLHQTLLEYTGKINELIYYPTFYYTVSGVIAALSLLLVPKDESKNTFLVMVILGFLAVCVTVGFCCVGQFLENESEKLFVSAYSSKWYLWNVKNRKLLQLFLINTQESMVLSSSGLITINFQLLISALASYITKYHPTYSRLFYDIYDMFTLLWPLRSLGEAEYLRFQKLARITTTMALVVISVAVLAATGALPCFIDGYYLMLPVRIAFDYLSGWTLHLYLTIFYFTLYHGSITIVANLYCLTYVVMHLYNQVCLLNKKLTELPENEDVVQAVRDPEYQHLVTKELISCIKLHQILVEYTRKINELIYYPTFYYTISGVVTALSILLVPKDGSKTLFLVMFLAGFFAVSVTVGFCCVGQFLANESEKLFVSGYNCKWYLWNVKNRKLLQIFLINTQESMVLTSSGLITINFQLLISLYRVIYSTLTFLLNMSEVIVEG</sequence>
<evidence type="ECO:0000256" key="8">
    <source>
        <dbReference type="ARBA" id="ARBA00023170"/>
    </source>
</evidence>
<reference evidence="11" key="1">
    <citation type="journal article" date="2023" name="G3 (Bethesda)">
        <title>Whole genome assemblies of Zophobas morio and Tenebrio molitor.</title>
        <authorList>
            <person name="Kaur S."/>
            <person name="Stinson S.A."/>
            <person name="diCenzo G.C."/>
        </authorList>
    </citation>
    <scope>NUCLEOTIDE SEQUENCE</scope>
    <source>
        <strain evidence="11">QUZm001</strain>
    </source>
</reference>
<keyword evidence="3" id="KW-0716">Sensory transduction</keyword>
<feature type="transmembrane region" description="Helical" evidence="10">
    <location>
        <begin position="1059"/>
        <end position="1081"/>
    </location>
</feature>
<keyword evidence="5" id="KW-0552">Olfaction</keyword>
<dbReference type="GO" id="GO:0005549">
    <property type="term" value="F:odorant binding"/>
    <property type="evidence" value="ECO:0007669"/>
    <property type="project" value="InterPro"/>
</dbReference>
<dbReference type="GO" id="GO:0007165">
    <property type="term" value="P:signal transduction"/>
    <property type="evidence" value="ECO:0007669"/>
    <property type="project" value="UniProtKB-KW"/>
</dbReference>
<feature type="transmembrane region" description="Helical" evidence="10">
    <location>
        <begin position="59"/>
        <end position="79"/>
    </location>
</feature>
<keyword evidence="2" id="KW-1003">Cell membrane</keyword>
<feature type="transmembrane region" description="Helical" evidence="10">
    <location>
        <begin position="124"/>
        <end position="145"/>
    </location>
</feature>
<feature type="transmembrane region" description="Helical" evidence="10">
    <location>
        <begin position="1839"/>
        <end position="1861"/>
    </location>
</feature>
<evidence type="ECO:0000256" key="2">
    <source>
        <dbReference type="ARBA" id="ARBA00022475"/>
    </source>
</evidence>